<gene>
    <name evidence="1" type="ORF">M5K25_011330</name>
</gene>
<organism evidence="1 2">
    <name type="scientific">Dendrobium thyrsiflorum</name>
    <name type="common">Pinecone-like raceme dendrobium</name>
    <name type="synonym">Orchid</name>
    <dbReference type="NCBI Taxonomy" id="117978"/>
    <lineage>
        <taxon>Eukaryota</taxon>
        <taxon>Viridiplantae</taxon>
        <taxon>Streptophyta</taxon>
        <taxon>Embryophyta</taxon>
        <taxon>Tracheophyta</taxon>
        <taxon>Spermatophyta</taxon>
        <taxon>Magnoliopsida</taxon>
        <taxon>Liliopsida</taxon>
        <taxon>Asparagales</taxon>
        <taxon>Orchidaceae</taxon>
        <taxon>Epidendroideae</taxon>
        <taxon>Malaxideae</taxon>
        <taxon>Dendrobiinae</taxon>
        <taxon>Dendrobium</taxon>
    </lineage>
</organism>
<keyword evidence="2" id="KW-1185">Reference proteome</keyword>
<accession>A0ABD0V2E2</accession>
<protein>
    <submittedName>
        <fullName evidence="1">Uncharacterized protein</fullName>
    </submittedName>
</protein>
<proteinExistence type="predicted"/>
<sequence>MLLARQRGGVLKKKGRARRTVVDLAPLITWIERLQDAWTEKFLIRETEYAGRARRLVKACGLALTGRGKKRRRSGVAARVTGEGQSFRKELEHHSWRLILLFLSEKGRAKELYGIKSSATEDEPEVLDQPKCGKSARLSFFFALISKPTLTGCNWDKEIHKSRYRGQQGGTYRNIMHKDDNILDASCTSFRKKN</sequence>
<evidence type="ECO:0000313" key="2">
    <source>
        <dbReference type="Proteomes" id="UP001552299"/>
    </source>
</evidence>
<dbReference type="EMBL" id="JANQDX010000009">
    <property type="protein sequence ID" value="KAL0919247.1"/>
    <property type="molecule type" value="Genomic_DNA"/>
</dbReference>
<reference evidence="1 2" key="1">
    <citation type="journal article" date="2024" name="Plant Biotechnol. J.">
        <title>Dendrobium thyrsiflorum genome and its molecular insights into genes involved in important horticultural traits.</title>
        <authorList>
            <person name="Chen B."/>
            <person name="Wang J.Y."/>
            <person name="Zheng P.J."/>
            <person name="Li K.L."/>
            <person name="Liang Y.M."/>
            <person name="Chen X.F."/>
            <person name="Zhang C."/>
            <person name="Zhao X."/>
            <person name="He X."/>
            <person name="Zhang G.Q."/>
            <person name="Liu Z.J."/>
            <person name="Xu Q."/>
        </authorList>
    </citation>
    <scope>NUCLEOTIDE SEQUENCE [LARGE SCALE GENOMIC DNA]</scope>
    <source>
        <strain evidence="1">GZMU011</strain>
    </source>
</reference>
<dbReference type="Proteomes" id="UP001552299">
    <property type="component" value="Unassembled WGS sequence"/>
</dbReference>
<evidence type="ECO:0000313" key="1">
    <source>
        <dbReference type="EMBL" id="KAL0919247.1"/>
    </source>
</evidence>
<comment type="caution">
    <text evidence="1">The sequence shown here is derived from an EMBL/GenBank/DDBJ whole genome shotgun (WGS) entry which is preliminary data.</text>
</comment>
<dbReference type="AlphaFoldDB" id="A0ABD0V2E2"/>
<name>A0ABD0V2E2_DENTH</name>